<evidence type="ECO:0000313" key="1">
    <source>
        <dbReference type="EMBL" id="PCH37283.1"/>
    </source>
</evidence>
<accession>A0A2H3JBU0</accession>
<proteinExistence type="predicted"/>
<dbReference type="EMBL" id="KB467920">
    <property type="protein sequence ID" value="PCH37283.1"/>
    <property type="molecule type" value="Genomic_DNA"/>
</dbReference>
<name>A0A2H3JBU0_WOLCO</name>
<keyword evidence="2" id="KW-1185">Reference proteome</keyword>
<organism evidence="1 2">
    <name type="scientific">Wolfiporia cocos (strain MD-104)</name>
    <name type="common">Brown rot fungus</name>
    <dbReference type="NCBI Taxonomy" id="742152"/>
    <lineage>
        <taxon>Eukaryota</taxon>
        <taxon>Fungi</taxon>
        <taxon>Dikarya</taxon>
        <taxon>Basidiomycota</taxon>
        <taxon>Agaricomycotina</taxon>
        <taxon>Agaricomycetes</taxon>
        <taxon>Polyporales</taxon>
        <taxon>Phaeolaceae</taxon>
        <taxon>Wolfiporia</taxon>
    </lineage>
</organism>
<protein>
    <submittedName>
        <fullName evidence="1">Uncharacterized protein</fullName>
    </submittedName>
</protein>
<feature type="non-terminal residue" evidence="1">
    <location>
        <position position="1"/>
    </location>
</feature>
<sequence>TRKVLSSLLTNDSIIPEYTNFVYGKDYLNACNKGDIRDDDIVLMFSMDGVQLYVCKQSDCWVYMWVLLDYTPEVQYKKTHIILGSIIPGPNFCVTNKPRNVDSFIFPGLRILSSHMIEGLKIWDPRHGIIDSKLFLLLATADSVGMTYLNGLVGHSGAQGCRIYCPLKGHHKPGSGYYYPACLKLDNYNVANCSHEDIKPQILNSVKPSKQHYDNLTCILGARTDREFQKLCLETGIAKPSLLKGLPLRSTLGLLACFPADIMHLIAINIPDLFISLWCGMIQCDPNDDRSTWGFMVLTKDTWEVHGKVSQESTLSQNARRGSL</sequence>
<dbReference type="AlphaFoldDB" id="A0A2H3JBU0"/>
<evidence type="ECO:0000313" key="2">
    <source>
        <dbReference type="Proteomes" id="UP000218811"/>
    </source>
</evidence>
<gene>
    <name evidence="1" type="ORF">WOLCODRAFT_83854</name>
</gene>
<reference evidence="1 2" key="1">
    <citation type="journal article" date="2012" name="Science">
        <title>The Paleozoic origin of enzymatic lignin decomposition reconstructed from 31 fungal genomes.</title>
        <authorList>
            <person name="Floudas D."/>
            <person name="Binder M."/>
            <person name="Riley R."/>
            <person name="Barry K."/>
            <person name="Blanchette R.A."/>
            <person name="Henrissat B."/>
            <person name="Martinez A.T."/>
            <person name="Otillar R."/>
            <person name="Spatafora J.W."/>
            <person name="Yadav J.S."/>
            <person name="Aerts A."/>
            <person name="Benoit I."/>
            <person name="Boyd A."/>
            <person name="Carlson A."/>
            <person name="Copeland A."/>
            <person name="Coutinho P.M."/>
            <person name="de Vries R.P."/>
            <person name="Ferreira P."/>
            <person name="Findley K."/>
            <person name="Foster B."/>
            <person name="Gaskell J."/>
            <person name="Glotzer D."/>
            <person name="Gorecki P."/>
            <person name="Heitman J."/>
            <person name="Hesse C."/>
            <person name="Hori C."/>
            <person name="Igarashi K."/>
            <person name="Jurgens J.A."/>
            <person name="Kallen N."/>
            <person name="Kersten P."/>
            <person name="Kohler A."/>
            <person name="Kuees U."/>
            <person name="Kumar T.K.A."/>
            <person name="Kuo A."/>
            <person name="LaButti K."/>
            <person name="Larrondo L.F."/>
            <person name="Lindquist E."/>
            <person name="Ling A."/>
            <person name="Lombard V."/>
            <person name="Lucas S."/>
            <person name="Lundell T."/>
            <person name="Martin R."/>
            <person name="McLaughlin D.J."/>
            <person name="Morgenstern I."/>
            <person name="Morin E."/>
            <person name="Murat C."/>
            <person name="Nagy L.G."/>
            <person name="Nolan M."/>
            <person name="Ohm R.A."/>
            <person name="Patyshakuliyeva A."/>
            <person name="Rokas A."/>
            <person name="Ruiz-Duenas F.J."/>
            <person name="Sabat G."/>
            <person name="Salamov A."/>
            <person name="Samejima M."/>
            <person name="Schmutz J."/>
            <person name="Slot J.C."/>
            <person name="St John F."/>
            <person name="Stenlid J."/>
            <person name="Sun H."/>
            <person name="Sun S."/>
            <person name="Syed K."/>
            <person name="Tsang A."/>
            <person name="Wiebenga A."/>
            <person name="Young D."/>
            <person name="Pisabarro A."/>
            <person name="Eastwood D.C."/>
            <person name="Martin F."/>
            <person name="Cullen D."/>
            <person name="Grigoriev I.V."/>
            <person name="Hibbett D.S."/>
        </authorList>
    </citation>
    <scope>NUCLEOTIDE SEQUENCE [LARGE SCALE GENOMIC DNA]</scope>
    <source>
        <strain evidence="1 2">MD-104</strain>
    </source>
</reference>
<dbReference type="STRING" id="742152.A0A2H3JBU0"/>
<dbReference type="OrthoDB" id="2669721at2759"/>
<dbReference type="OMA" id="VIEIMDI"/>
<dbReference type="Proteomes" id="UP000218811">
    <property type="component" value="Unassembled WGS sequence"/>
</dbReference>